<name>A0A9P4XAX8_9HYPO</name>
<evidence type="ECO:0000256" key="8">
    <source>
        <dbReference type="ARBA" id="ARBA00022490"/>
    </source>
</evidence>
<feature type="repeat" description="WD" evidence="18">
    <location>
        <begin position="510"/>
        <end position="553"/>
    </location>
</feature>
<dbReference type="Pfam" id="PF00400">
    <property type="entry name" value="WD40"/>
    <property type="match status" value="5"/>
</dbReference>
<evidence type="ECO:0000256" key="3">
    <source>
        <dbReference type="ARBA" id="ARBA00004496"/>
    </source>
</evidence>
<dbReference type="Pfam" id="PF09325">
    <property type="entry name" value="Vps5"/>
    <property type="match status" value="1"/>
</dbReference>
<protein>
    <submittedName>
        <fullName evidence="22">Transcription initiation factor TFIID subunit 5</fullName>
    </submittedName>
</protein>
<feature type="coiled-coil region" evidence="19">
    <location>
        <begin position="1194"/>
        <end position="1221"/>
    </location>
</feature>
<keyword evidence="9" id="KW-0597">Phosphoprotein</keyword>
<dbReference type="SMART" id="SM00320">
    <property type="entry name" value="WD40"/>
    <property type="match status" value="5"/>
</dbReference>
<dbReference type="GO" id="GO:0006367">
    <property type="term" value="P:transcription initiation at RNA polymerase II promoter"/>
    <property type="evidence" value="ECO:0007669"/>
    <property type="project" value="TreeGrafter"/>
</dbReference>
<keyword evidence="17" id="KW-0539">Nucleus</keyword>
<dbReference type="Gene3D" id="1.20.1270.60">
    <property type="entry name" value="Arfaptin homology (AH) domain/BAR domain"/>
    <property type="match status" value="1"/>
</dbReference>
<sequence>MATQAPTQGAGTANSYAGQPATSPAGPPAATTAATGTTGGAMSNQNLNQIVTDYLLKRGFNRTEEVFRQESKHLGNDGKPVQQLANLGPKKYSRAFRLLRDWVENNLEIYKFELSKLLWPTFVYSFIELVGNGYTEEGKLFLKEIGQHFQASHADDLKTFSTITLPQHTNENPITKLYKENKYRIPLNQHATGDLFNFLERESDQGGSVIRQLLVSYCQIDSTARGPITPFSFEAVFRKTKNLEIEEVDTKEGIPGVNIGLSNKDILDPAAPLSLGPLPMDTDLRDDIRAEIEDEERRNPPAPGATSLIEELDQKIKREESADAPSRADLPLPPSRPRDIMLEMQKLRENRDRFKIEGRTGGVGVPLAAVGTSESYIRVWSLDGKALPSSNAHEKGAKFNSRKLIGHFGPVFDISFSDSASGPPQKLFGDEGRQNAAIDGRPKLLLSCSADGQIRLWSLESWTCLCVYKSHDGPVYRAQWGPHGHYFLTGGYDKVVRVWMQDHASPQRLLVGHDTAVSAIAWHPNGMYVFSASDETDKSVRMWSVVTGACVRVFTGHTEHVSSLECAPNGKILASADVAGNIFFWDLVKGTRIKRSRGHGKGGVWSLSFSVESNILASGGQDGTVRLWDVESPADPHKAAQQAGLEAATAGADLAIGGPNGEASRINAGPSGQPANTGATTGTKKKSKEVMITPDQISAFPTKKTPVINVKFTRMNLVIAGGCYDPDRSASRPIQSLFFLLLQYPAHSPGFPHSTMDVEESPWADSSQTPPEPVAESEPVASPPATSQASTSSAPRPSRTPRRIVAQPTKLEAVDDPLGPLSAGSTPNAALDAPPVPPQKEQMVIRTTMAPLQQQRRSADPHSVEDDDDLDSPRGPRMPPPVDAARPSSVKSSTQPSVSVEEASKPTFYITVGDPVKIGDLTSSHIVYSVRTKTTSRAYKQPEFEVKRRYRDFLWLYNTLHGNNPGYVVPPPPEKQAVGRFDSNFVESRRAALEKMLNKTAAHPVLQHDADLKLFLESEAFNVDIKHKERREPLPTESKGVFGSLGINVGGGSKFVEQDDWFHDRKVYLDALENQLKGLLKAMEAMVSQRKMMAEAAADFSASLHALSTVELSPSLSGPLDALSDLQLTIRDVYERQAMQDVLTFGIIIDEYIRLIGSIKQAFSQRQKGFYAWHSAESELQKKKTTQDKLLRQGKSQQDRLNQMNAEVQEAERKVHQARLLFEDMGRSMRAELDRFEKEKVEDFKSGVETFLEGAVEAQKELIEKWETFLMQLDAQDDESAFYRPPVYQPKPPGNTVVDRARATIDEDSD</sequence>
<dbReference type="PROSITE" id="PS00678">
    <property type="entry name" value="WD_REPEATS_1"/>
    <property type="match status" value="1"/>
</dbReference>
<dbReference type="InterPro" id="IPR015404">
    <property type="entry name" value="Vps5_C"/>
</dbReference>
<evidence type="ECO:0000256" key="11">
    <source>
        <dbReference type="ARBA" id="ARBA00022737"/>
    </source>
</evidence>
<dbReference type="GO" id="GO:0015031">
    <property type="term" value="P:protein transport"/>
    <property type="evidence" value="ECO:0007669"/>
    <property type="project" value="UniProtKB-KW"/>
</dbReference>
<comment type="caution">
    <text evidence="22">The sequence shown here is derived from an EMBL/GenBank/DDBJ whole genome shotgun (WGS) entry which is preliminary data.</text>
</comment>
<dbReference type="Pfam" id="PF08513">
    <property type="entry name" value="LisH"/>
    <property type="match status" value="1"/>
</dbReference>
<dbReference type="InterPro" id="IPR019775">
    <property type="entry name" value="WD40_repeat_CS"/>
</dbReference>
<evidence type="ECO:0000256" key="6">
    <source>
        <dbReference type="ARBA" id="ARBA00010883"/>
    </source>
</evidence>
<evidence type="ECO:0000256" key="2">
    <source>
        <dbReference type="ARBA" id="ARBA00004287"/>
    </source>
</evidence>
<dbReference type="InterPro" id="IPR037868">
    <property type="entry name" value="PX_Vps5"/>
</dbReference>
<feature type="compositionally biased region" description="Low complexity" evidence="20">
    <location>
        <begin position="774"/>
        <end position="797"/>
    </location>
</feature>
<dbReference type="GO" id="GO:0042147">
    <property type="term" value="P:retrograde transport, endosome to Golgi"/>
    <property type="evidence" value="ECO:0007669"/>
    <property type="project" value="UniProtKB-ARBA"/>
</dbReference>
<dbReference type="GO" id="GO:0035091">
    <property type="term" value="F:phosphatidylinositol binding"/>
    <property type="evidence" value="ECO:0007669"/>
    <property type="project" value="InterPro"/>
</dbReference>
<dbReference type="SUPFAM" id="SSF50978">
    <property type="entry name" value="WD40 repeat-like"/>
    <property type="match status" value="1"/>
</dbReference>
<feature type="region of interest" description="Disordered" evidence="20">
    <location>
        <begin position="318"/>
        <end position="338"/>
    </location>
</feature>
<dbReference type="PROSITE" id="PS50896">
    <property type="entry name" value="LISH"/>
    <property type="match status" value="1"/>
</dbReference>
<dbReference type="PROSITE" id="PS50294">
    <property type="entry name" value="WD_REPEATS_REGION"/>
    <property type="match status" value="3"/>
</dbReference>
<evidence type="ECO:0000256" key="16">
    <source>
        <dbReference type="ARBA" id="ARBA00023163"/>
    </source>
</evidence>
<keyword evidence="16" id="KW-0804">Transcription</keyword>
<feature type="domain" description="PX" evidence="21">
    <location>
        <begin position="906"/>
        <end position="1022"/>
    </location>
</feature>
<evidence type="ECO:0000256" key="5">
    <source>
        <dbReference type="ARBA" id="ARBA00009435"/>
    </source>
</evidence>
<keyword evidence="8" id="KW-0963">Cytoplasm</keyword>
<keyword evidence="13" id="KW-0805">Transcription regulation</keyword>
<keyword evidence="15" id="KW-0472">Membrane</keyword>
<feature type="repeat" description="WD" evidence="18">
    <location>
        <begin position="604"/>
        <end position="638"/>
    </location>
</feature>
<dbReference type="GO" id="GO:0005669">
    <property type="term" value="C:transcription factor TFIID complex"/>
    <property type="evidence" value="ECO:0007669"/>
    <property type="project" value="TreeGrafter"/>
</dbReference>
<dbReference type="Gene3D" id="2.130.10.10">
    <property type="entry name" value="YVTN repeat-like/Quinoprotein amine dehydrogenase"/>
    <property type="match status" value="2"/>
</dbReference>
<dbReference type="CDD" id="cd07627">
    <property type="entry name" value="BAR_Vps5p"/>
    <property type="match status" value="1"/>
</dbReference>
<feature type="compositionally biased region" description="Low complexity" evidence="20">
    <location>
        <begin position="1"/>
        <end position="36"/>
    </location>
</feature>
<evidence type="ECO:0000256" key="15">
    <source>
        <dbReference type="ARBA" id="ARBA00023136"/>
    </source>
</evidence>
<dbReference type="InterPro" id="IPR007582">
    <property type="entry name" value="TFIID_NTD2"/>
</dbReference>
<dbReference type="InterPro" id="IPR027267">
    <property type="entry name" value="AH/BAR_dom_sf"/>
</dbReference>
<dbReference type="InterPro" id="IPR036322">
    <property type="entry name" value="WD40_repeat_dom_sf"/>
</dbReference>
<dbReference type="GO" id="GO:0005768">
    <property type="term" value="C:endosome"/>
    <property type="evidence" value="ECO:0007669"/>
    <property type="project" value="UniProtKB-ARBA"/>
</dbReference>
<comment type="similarity">
    <text evidence="6">Belongs to the sorting nexin family.</text>
</comment>
<dbReference type="CDD" id="cd08044">
    <property type="entry name" value="TAF5_NTD2"/>
    <property type="match status" value="1"/>
</dbReference>
<reference evidence="22 23" key="1">
    <citation type="submission" date="2018-06" db="EMBL/GenBank/DDBJ databases">
        <title>Genome analysis of cellulolytic fungus Trichoderma lentiforme CFAM-422.</title>
        <authorList>
            <person name="Steindorff A.S."/>
            <person name="Formighieri E.F."/>
            <person name="Midorikawa G.E.O."/>
            <person name="Tamietti M.S."/>
            <person name="Ramos E.Z."/>
            <person name="Silva A.S."/>
            <person name="Bon E.P.S."/>
            <person name="Mendes T.D."/>
            <person name="Damaso M.C.T."/>
            <person name="Favaro L.C.L."/>
        </authorList>
    </citation>
    <scope>NUCLEOTIDE SEQUENCE [LARGE SCALE GENOMIC DNA]</scope>
    <source>
        <strain evidence="22 23">CFAM-422</strain>
    </source>
</reference>
<dbReference type="InterPro" id="IPR020472">
    <property type="entry name" value="WD40_PAC1"/>
</dbReference>
<dbReference type="GO" id="GO:0016251">
    <property type="term" value="F:RNA polymerase II general transcription initiation factor activity"/>
    <property type="evidence" value="ECO:0007669"/>
    <property type="project" value="TreeGrafter"/>
</dbReference>
<evidence type="ECO:0000256" key="14">
    <source>
        <dbReference type="ARBA" id="ARBA00023034"/>
    </source>
</evidence>
<dbReference type="GO" id="GO:0005794">
    <property type="term" value="C:Golgi apparatus"/>
    <property type="evidence" value="ECO:0007669"/>
    <property type="project" value="UniProtKB-SubCell"/>
</dbReference>
<evidence type="ECO:0000256" key="19">
    <source>
        <dbReference type="SAM" id="Coils"/>
    </source>
</evidence>
<proteinExistence type="inferred from homology"/>
<evidence type="ECO:0000313" key="22">
    <source>
        <dbReference type="EMBL" id="KAF3067002.1"/>
    </source>
</evidence>
<dbReference type="FunFam" id="1.20.1270.60:FF:000022">
    <property type="entry name" value="Sorting nexin 3 protein"/>
    <property type="match status" value="1"/>
</dbReference>
<dbReference type="PROSITE" id="PS50195">
    <property type="entry name" value="PX"/>
    <property type="match status" value="1"/>
</dbReference>
<evidence type="ECO:0000256" key="12">
    <source>
        <dbReference type="ARBA" id="ARBA00022927"/>
    </source>
</evidence>
<evidence type="ECO:0000259" key="21">
    <source>
        <dbReference type="PROSITE" id="PS50195"/>
    </source>
</evidence>
<dbReference type="SUPFAM" id="SSF64268">
    <property type="entry name" value="PX domain"/>
    <property type="match status" value="1"/>
</dbReference>
<keyword evidence="19" id="KW-0175">Coiled coil</keyword>
<dbReference type="SUPFAM" id="SSF160897">
    <property type="entry name" value="Taf5 N-terminal domain-like"/>
    <property type="match status" value="1"/>
</dbReference>
<evidence type="ECO:0000256" key="18">
    <source>
        <dbReference type="PROSITE-ProRule" id="PRU00221"/>
    </source>
</evidence>
<dbReference type="PRINTS" id="PR00320">
    <property type="entry name" value="GPROTEINBRPT"/>
</dbReference>
<keyword evidence="10 18" id="KW-0853">WD repeat</keyword>
<dbReference type="InterPro" id="IPR037264">
    <property type="entry name" value="TFIID_NTD2_sf"/>
</dbReference>
<keyword evidence="12" id="KW-0653">Protein transport</keyword>
<keyword evidence="14" id="KW-0333">Golgi apparatus</keyword>
<organism evidence="22 23">
    <name type="scientific">Trichoderma lentiforme</name>
    <dbReference type="NCBI Taxonomy" id="1567552"/>
    <lineage>
        <taxon>Eukaryota</taxon>
        <taxon>Fungi</taxon>
        <taxon>Dikarya</taxon>
        <taxon>Ascomycota</taxon>
        <taxon>Pezizomycotina</taxon>
        <taxon>Sordariomycetes</taxon>
        <taxon>Hypocreomycetidae</taxon>
        <taxon>Hypocreales</taxon>
        <taxon>Hypocreaceae</taxon>
        <taxon>Trichoderma</taxon>
    </lineage>
</organism>
<dbReference type="SMART" id="SM00667">
    <property type="entry name" value="LisH"/>
    <property type="match status" value="1"/>
</dbReference>
<dbReference type="PANTHER" id="PTHR19879:SF1">
    <property type="entry name" value="CANNONBALL-RELATED"/>
    <property type="match status" value="1"/>
</dbReference>
<dbReference type="CDD" id="cd00200">
    <property type="entry name" value="WD40"/>
    <property type="match status" value="1"/>
</dbReference>
<feature type="region of interest" description="Disordered" evidence="20">
    <location>
        <begin position="1"/>
        <end position="42"/>
    </location>
</feature>
<comment type="subcellular location">
    <subcellularLocation>
        <location evidence="3">Cytoplasm</location>
    </subcellularLocation>
    <subcellularLocation>
        <location evidence="4">Golgi apparatus</location>
    </subcellularLocation>
    <subcellularLocation>
        <location evidence="2">Membrane</location>
        <topology evidence="2">Peripheral membrane protein</topology>
        <orientation evidence="2">Cytoplasmic side</orientation>
    </subcellularLocation>
    <subcellularLocation>
        <location evidence="1">Nucleus</location>
    </subcellularLocation>
</comment>
<evidence type="ECO:0000256" key="4">
    <source>
        <dbReference type="ARBA" id="ARBA00004555"/>
    </source>
</evidence>
<dbReference type="Pfam" id="PF00787">
    <property type="entry name" value="PX"/>
    <property type="match status" value="1"/>
</dbReference>
<dbReference type="Pfam" id="PF04494">
    <property type="entry name" value="TFIID_NTD2"/>
    <property type="match status" value="1"/>
</dbReference>
<dbReference type="PROSITE" id="PS50082">
    <property type="entry name" value="WD_REPEATS_2"/>
    <property type="match status" value="4"/>
</dbReference>
<dbReference type="CDD" id="cd06861">
    <property type="entry name" value="PX_Vps5p"/>
    <property type="match status" value="1"/>
</dbReference>
<dbReference type="InterPro" id="IPR006594">
    <property type="entry name" value="LisH"/>
</dbReference>
<dbReference type="Gene3D" id="3.30.1520.10">
    <property type="entry name" value="Phox-like domain"/>
    <property type="match status" value="1"/>
</dbReference>
<evidence type="ECO:0000256" key="1">
    <source>
        <dbReference type="ARBA" id="ARBA00004123"/>
    </source>
</evidence>
<dbReference type="InterPro" id="IPR036871">
    <property type="entry name" value="PX_dom_sf"/>
</dbReference>
<keyword evidence="11" id="KW-0677">Repeat</keyword>
<dbReference type="Proteomes" id="UP000801864">
    <property type="component" value="Unassembled WGS sequence"/>
</dbReference>
<evidence type="ECO:0000256" key="7">
    <source>
        <dbReference type="ARBA" id="ARBA00022448"/>
    </source>
</evidence>
<feature type="compositionally biased region" description="Low complexity" evidence="20">
    <location>
        <begin position="888"/>
        <end position="900"/>
    </location>
</feature>
<dbReference type="SUPFAM" id="SSF103657">
    <property type="entry name" value="BAR/IMD domain-like"/>
    <property type="match status" value="1"/>
</dbReference>
<evidence type="ECO:0000256" key="13">
    <source>
        <dbReference type="ARBA" id="ARBA00023015"/>
    </source>
</evidence>
<feature type="region of interest" description="Disordered" evidence="20">
    <location>
        <begin position="654"/>
        <end position="687"/>
    </location>
</feature>
<feature type="repeat" description="WD" evidence="18">
    <location>
        <begin position="554"/>
        <end position="595"/>
    </location>
</feature>
<feature type="repeat" description="WD" evidence="18">
    <location>
        <begin position="468"/>
        <end position="499"/>
    </location>
</feature>
<dbReference type="GO" id="GO:0005829">
    <property type="term" value="C:cytosol"/>
    <property type="evidence" value="ECO:0007669"/>
    <property type="project" value="GOC"/>
</dbReference>
<dbReference type="GO" id="GO:0030904">
    <property type="term" value="C:retromer complex"/>
    <property type="evidence" value="ECO:0007669"/>
    <property type="project" value="UniProtKB-ARBA"/>
</dbReference>
<dbReference type="InterPro" id="IPR001683">
    <property type="entry name" value="PX_dom"/>
</dbReference>
<dbReference type="InterPro" id="IPR035803">
    <property type="entry name" value="BAR_Vps5"/>
</dbReference>
<evidence type="ECO:0000256" key="10">
    <source>
        <dbReference type="ARBA" id="ARBA00022574"/>
    </source>
</evidence>
<dbReference type="Gene3D" id="1.25.40.500">
    <property type="entry name" value="TFIID subunit TAF5, NTD2 domain"/>
    <property type="match status" value="1"/>
</dbReference>
<accession>A0A9P4XAX8</accession>
<keyword evidence="7" id="KW-0813">Transport</keyword>
<evidence type="ECO:0000313" key="23">
    <source>
        <dbReference type="Proteomes" id="UP000801864"/>
    </source>
</evidence>
<evidence type="ECO:0000256" key="20">
    <source>
        <dbReference type="SAM" id="MobiDB-lite"/>
    </source>
</evidence>
<keyword evidence="23" id="KW-1185">Reference proteome</keyword>
<dbReference type="SMART" id="SM00312">
    <property type="entry name" value="PX"/>
    <property type="match status" value="1"/>
</dbReference>
<dbReference type="InterPro" id="IPR001680">
    <property type="entry name" value="WD40_rpt"/>
</dbReference>
<feature type="region of interest" description="Disordered" evidence="20">
    <location>
        <begin position="752"/>
        <end position="902"/>
    </location>
</feature>
<dbReference type="EMBL" id="QLNT01000016">
    <property type="protein sequence ID" value="KAF3067002.1"/>
    <property type="molecule type" value="Genomic_DNA"/>
</dbReference>
<dbReference type="PANTHER" id="PTHR19879">
    <property type="entry name" value="TRANSCRIPTION INITIATION FACTOR TFIID"/>
    <property type="match status" value="1"/>
</dbReference>
<comment type="similarity">
    <text evidence="5">Belongs to the WD repeat TAF5 family.</text>
</comment>
<gene>
    <name evidence="22" type="ORF">CFAM422_009001</name>
</gene>
<evidence type="ECO:0000256" key="17">
    <source>
        <dbReference type="ARBA" id="ARBA00023242"/>
    </source>
</evidence>
<dbReference type="FunFam" id="3.30.1520.10:FF:000013">
    <property type="entry name" value="Putative Sorting nexin 3"/>
    <property type="match status" value="1"/>
</dbReference>
<evidence type="ECO:0000256" key="9">
    <source>
        <dbReference type="ARBA" id="ARBA00022553"/>
    </source>
</evidence>
<dbReference type="InterPro" id="IPR015943">
    <property type="entry name" value="WD40/YVTN_repeat-like_dom_sf"/>
</dbReference>